<proteinExistence type="predicted"/>
<comment type="caution">
    <text evidence="1">The sequence shown here is derived from an EMBL/GenBank/DDBJ whole genome shotgun (WGS) entry which is preliminary data.</text>
</comment>
<gene>
    <name evidence="1" type="ORF">LCGC14_2811790</name>
</gene>
<dbReference type="EMBL" id="LAZR01053049">
    <property type="protein sequence ID" value="KKK81602.1"/>
    <property type="molecule type" value="Genomic_DNA"/>
</dbReference>
<protein>
    <submittedName>
        <fullName evidence="1">Uncharacterized protein</fullName>
    </submittedName>
</protein>
<reference evidence="1" key="1">
    <citation type="journal article" date="2015" name="Nature">
        <title>Complex archaea that bridge the gap between prokaryotes and eukaryotes.</title>
        <authorList>
            <person name="Spang A."/>
            <person name="Saw J.H."/>
            <person name="Jorgensen S.L."/>
            <person name="Zaremba-Niedzwiedzka K."/>
            <person name="Martijn J."/>
            <person name="Lind A.E."/>
            <person name="van Eijk R."/>
            <person name="Schleper C."/>
            <person name="Guy L."/>
            <person name="Ettema T.J."/>
        </authorList>
    </citation>
    <scope>NUCLEOTIDE SEQUENCE</scope>
</reference>
<name>A0A0F8YJM3_9ZZZZ</name>
<dbReference type="AlphaFoldDB" id="A0A0F8YJM3"/>
<evidence type="ECO:0000313" key="1">
    <source>
        <dbReference type="EMBL" id="KKK81602.1"/>
    </source>
</evidence>
<accession>A0A0F8YJM3</accession>
<sequence length="66" mass="7759">MNIPRDKLEKIEEALLTAYDRLDMIDPDGTYKDWDDQGKVWFGPAVEKVEVWEACDLMKELLKEDV</sequence>
<organism evidence="1">
    <name type="scientific">marine sediment metagenome</name>
    <dbReference type="NCBI Taxonomy" id="412755"/>
    <lineage>
        <taxon>unclassified sequences</taxon>
        <taxon>metagenomes</taxon>
        <taxon>ecological metagenomes</taxon>
    </lineage>
</organism>